<dbReference type="Proteomes" id="UP000564629">
    <property type="component" value="Unassembled WGS sequence"/>
</dbReference>
<sequence>MSPAPLTPEQSRRIRQALALATPPGWAAMDLKVVCVGPETRSRLAARMPDGNVVGLVVEGVVGGAVGIFTSGVVDGLLESSWDVGAALANGARDVLDSGKAVLDLAEQGAAAARNAAEAVGDGLSDAWESIFG</sequence>
<gene>
    <name evidence="1" type="ORF">CHO01_12980</name>
    <name evidence="2" type="ORF">HNR08_000820</name>
</gene>
<name>A0A511FAA8_9CELL</name>
<evidence type="ECO:0000313" key="3">
    <source>
        <dbReference type="Proteomes" id="UP000321723"/>
    </source>
</evidence>
<proteinExistence type="predicted"/>
<evidence type="ECO:0000313" key="1">
    <source>
        <dbReference type="EMBL" id="GEL46182.1"/>
    </source>
</evidence>
<dbReference type="OrthoDB" id="3770379at2"/>
<reference evidence="1 3" key="1">
    <citation type="submission" date="2019-07" db="EMBL/GenBank/DDBJ databases">
        <title>Whole genome shotgun sequence of Cellulomonas hominis NBRC 16055.</title>
        <authorList>
            <person name="Hosoyama A."/>
            <person name="Uohara A."/>
            <person name="Ohji S."/>
            <person name="Ichikawa N."/>
        </authorList>
    </citation>
    <scope>NUCLEOTIDE SEQUENCE [LARGE SCALE GENOMIC DNA]</scope>
    <source>
        <strain evidence="1 3">NBRC 16055</strain>
    </source>
</reference>
<evidence type="ECO:0000313" key="2">
    <source>
        <dbReference type="EMBL" id="MBB5472084.1"/>
    </source>
</evidence>
<dbReference type="Proteomes" id="UP000321723">
    <property type="component" value="Unassembled WGS sequence"/>
</dbReference>
<dbReference type="EMBL" id="JACHDN010000001">
    <property type="protein sequence ID" value="MBB5472084.1"/>
    <property type="molecule type" value="Genomic_DNA"/>
</dbReference>
<evidence type="ECO:0000313" key="4">
    <source>
        <dbReference type="Proteomes" id="UP000564629"/>
    </source>
</evidence>
<organism evidence="1 3">
    <name type="scientific">Cellulomonas hominis</name>
    <dbReference type="NCBI Taxonomy" id="156981"/>
    <lineage>
        <taxon>Bacteria</taxon>
        <taxon>Bacillati</taxon>
        <taxon>Actinomycetota</taxon>
        <taxon>Actinomycetes</taxon>
        <taxon>Micrococcales</taxon>
        <taxon>Cellulomonadaceae</taxon>
        <taxon>Cellulomonas</taxon>
    </lineage>
</organism>
<dbReference type="RefSeq" id="WP_146835397.1">
    <property type="nucleotide sequence ID" value="NZ_BJVQ01000012.1"/>
</dbReference>
<dbReference type="EMBL" id="BJVQ01000012">
    <property type="protein sequence ID" value="GEL46182.1"/>
    <property type="molecule type" value="Genomic_DNA"/>
</dbReference>
<keyword evidence="3" id="KW-1185">Reference proteome</keyword>
<accession>A0A511FAA8</accession>
<protein>
    <submittedName>
        <fullName evidence="1">Uncharacterized protein</fullName>
    </submittedName>
</protein>
<dbReference type="AlphaFoldDB" id="A0A511FAA8"/>
<reference evidence="2 4" key="2">
    <citation type="submission" date="2020-08" db="EMBL/GenBank/DDBJ databases">
        <title>Sequencing the genomes of 1000 actinobacteria strains.</title>
        <authorList>
            <person name="Klenk H.-P."/>
        </authorList>
    </citation>
    <scope>NUCLEOTIDE SEQUENCE [LARGE SCALE GENOMIC DNA]</scope>
    <source>
        <strain evidence="2 4">DSM 9581</strain>
    </source>
</reference>
<comment type="caution">
    <text evidence="1">The sequence shown here is derived from an EMBL/GenBank/DDBJ whole genome shotgun (WGS) entry which is preliminary data.</text>
</comment>